<reference evidence="1" key="2">
    <citation type="journal article" date="2010" name="Science">
        <title>The genome of the Western clawed frog Xenopus tropicalis.</title>
        <authorList>
            <person name="Hellsten U."/>
            <person name="Harland R.M."/>
            <person name="Gilchrist M.J."/>
            <person name="Hendrix D."/>
            <person name="Jurka J."/>
            <person name="Kapitonov V."/>
            <person name="Ovcharenko I."/>
            <person name="Putnam N.H."/>
            <person name="Shu S."/>
            <person name="Taher L."/>
            <person name="Blitz I.L."/>
            <person name="Blumberg B."/>
            <person name="Dichmann D.S."/>
            <person name="Dubchak I."/>
            <person name="Amaya E."/>
            <person name="Detter J.C."/>
            <person name="Fletcher R."/>
            <person name="Gerhard D.S."/>
            <person name="Goodstein D."/>
            <person name="Graves T."/>
            <person name="Grigoriev I.V."/>
            <person name="Grimwood J."/>
            <person name="Kawashima T."/>
            <person name="Lindquist E."/>
            <person name="Lucas S.M."/>
            <person name="Mead P.E."/>
            <person name="Mitros T."/>
            <person name="Ogino H."/>
            <person name="Ohta Y."/>
            <person name="Poliakov A.V."/>
            <person name="Pollet N."/>
            <person name="Robert J."/>
            <person name="Salamov A."/>
            <person name="Sater A.K."/>
            <person name="Schmutz J."/>
            <person name="Terry A."/>
            <person name="Vize P.D."/>
            <person name="Warren W.C."/>
            <person name="Wells D."/>
            <person name="Wills A."/>
            <person name="Wilson R.K."/>
            <person name="Zimmerman L.B."/>
            <person name="Zorn A.M."/>
            <person name="Grainger R."/>
            <person name="Grammer T."/>
            <person name="Khokha M.K."/>
            <person name="Richardson P.M."/>
            <person name="Rokhsar D.S."/>
        </authorList>
    </citation>
    <scope>NUCLEOTIDE SEQUENCE [LARGE SCALE GENOMIC DNA]</scope>
    <source>
        <strain evidence="1">Nigerian</strain>
    </source>
</reference>
<accession>A0A1B8Y6C9</accession>
<proteinExistence type="predicted"/>
<protein>
    <submittedName>
        <fullName evidence="1">Uncharacterized protein</fullName>
    </submittedName>
</protein>
<dbReference type="EMBL" id="KV460415">
    <property type="protein sequence ID" value="OCA18500.1"/>
    <property type="molecule type" value="Genomic_DNA"/>
</dbReference>
<evidence type="ECO:0000313" key="1">
    <source>
        <dbReference type="EMBL" id="OCA18500.1"/>
    </source>
</evidence>
<organism evidence="1">
    <name type="scientific">Xenopus tropicalis</name>
    <name type="common">Western clawed frog</name>
    <name type="synonym">Silurana tropicalis</name>
    <dbReference type="NCBI Taxonomy" id="8364"/>
    <lineage>
        <taxon>Eukaryota</taxon>
        <taxon>Metazoa</taxon>
        <taxon>Chordata</taxon>
        <taxon>Craniata</taxon>
        <taxon>Vertebrata</taxon>
        <taxon>Euteleostomi</taxon>
        <taxon>Amphibia</taxon>
        <taxon>Batrachia</taxon>
        <taxon>Anura</taxon>
        <taxon>Pipoidea</taxon>
        <taxon>Pipidae</taxon>
        <taxon>Xenopodinae</taxon>
        <taxon>Xenopus</taxon>
        <taxon>Silurana</taxon>
    </lineage>
</organism>
<reference evidence="1" key="1">
    <citation type="submission" date="2009-11" db="EMBL/GenBank/DDBJ databases">
        <authorList>
            <consortium name="US DOE Joint Genome Institute (JGI-PGF)"/>
            <person name="Ottilar R."/>
            <person name="Schmutz J."/>
            <person name="Salamov A."/>
            <person name="Cheng J.F."/>
            <person name="Lucas S."/>
            <person name="Pitluck S."/>
            <person name="Gundlach H."/>
            <person name="Guo Y."/>
            <person name="Haberer G."/>
            <person name="Nasrallah J."/>
            <person name="Mayer K.F.X."/>
            <person name="van de Peer Y."/>
            <person name="Weigel D."/>
            <person name="Grigoriev I.V."/>
        </authorList>
    </citation>
    <scope>NUCLEOTIDE SEQUENCE</scope>
    <source>
        <strain evidence="1">Nigerian</strain>
    </source>
</reference>
<sequence length="245" mass="26980">ACLTNIKKHIGSSSVVALFDPVWVVTLDLDLLVWQPHQMSISDQQVDNLSFRALLTKPNAQMASLHHSLPLQQGEDLHYFNYIKLFHPSDQAVSLLCAPMSAVVIGISLISPTFRWTNREKIHSLWNFAKRANLPVYGQSCRYGSLGLIWQLIGPCMGNSNGPARPISGLKSGRSRSGALVSSSFGVKVAIHLQICSLGDIVKRVDLRTFPNPLTALTVRNPLPNIPRQGIPQPPHCPKLPCILK</sequence>
<gene>
    <name evidence="1" type="ORF">XENTR_v900308642mg</name>
</gene>
<reference evidence="1" key="3">
    <citation type="submission" date="2016-05" db="EMBL/GenBank/DDBJ databases">
        <title>WGS assembly of Xenopus tropicalis.</title>
        <authorList>
            <person name="Sessions A."/>
            <person name="Jenkins J."/>
            <person name="Mitros T."/>
            <person name="Lyons J.T."/>
            <person name="Dichmann D.S."/>
            <person name="Robert J."/>
            <person name="Harland R.M."/>
            <person name="Rokhsar D.S."/>
        </authorList>
    </citation>
    <scope>NUCLEOTIDE SEQUENCE</scope>
    <source>
        <strain evidence="1">Nigerian</strain>
    </source>
</reference>
<name>A0A1B8Y6C9_XENTR</name>
<feature type="non-terminal residue" evidence="1">
    <location>
        <position position="245"/>
    </location>
</feature>
<dbReference type="AlphaFoldDB" id="A0A1B8Y6C9"/>
<feature type="non-terminal residue" evidence="1">
    <location>
        <position position="1"/>
    </location>
</feature>